<dbReference type="GO" id="GO:0012505">
    <property type="term" value="C:endomembrane system"/>
    <property type="evidence" value="ECO:0007669"/>
    <property type="project" value="UniProtKB-SubCell"/>
</dbReference>
<keyword evidence="13" id="KW-1185">Reference proteome</keyword>
<sequence>MGVQFILCLNRRGKVRLQRWYYPCDEERRRFTIEDVHYRVGEALAHGGGNTIPYGATLKLVFKRYNGVTFIVCVPCLENELYYLQSIPAFVRELDMELENVSELDLVYNFHKMDAILDRFYNCGELMLKGDN</sequence>
<dbReference type="Proteomes" id="UP000249293">
    <property type="component" value="Chromosome 4"/>
</dbReference>
<evidence type="ECO:0000313" key="8">
    <source>
        <dbReference type="EMBL" id="AWU77734.1"/>
    </source>
</evidence>
<feature type="domain" description="AP complex mu/sigma subunit" evidence="7">
    <location>
        <begin position="3"/>
        <end position="126"/>
    </location>
</feature>
<evidence type="ECO:0000256" key="5">
    <source>
        <dbReference type="ARBA" id="ARBA00023136"/>
    </source>
</evidence>
<accession>A0A099NVZ5</accession>
<dbReference type="PIRSF" id="PIRSF015588">
    <property type="entry name" value="AP_complex_sigma"/>
    <property type="match status" value="1"/>
</dbReference>
<evidence type="ECO:0000259" key="7">
    <source>
        <dbReference type="Pfam" id="PF01217"/>
    </source>
</evidence>
<evidence type="ECO:0000256" key="2">
    <source>
        <dbReference type="ARBA" id="ARBA00006972"/>
    </source>
</evidence>
<dbReference type="STRING" id="4909.A0A099NVZ5"/>
<dbReference type="Gene3D" id="3.30.450.60">
    <property type="match status" value="1"/>
</dbReference>
<keyword evidence="3 6" id="KW-0813">Transport</keyword>
<dbReference type="OrthoDB" id="371463at2759"/>
<reference evidence="9" key="2">
    <citation type="submission" date="2014-08" db="EMBL/GenBank/DDBJ databases">
        <title>Exploiting Issatchenkia orientalis SD108 for Succinic Acid Production.</title>
        <authorList>
            <person name="Xiao H."/>
            <person name="Shao Z."/>
            <person name="Jiang Y."/>
            <person name="Dole S."/>
            <person name="Zhao H."/>
        </authorList>
    </citation>
    <scope>NUCLEOTIDE SEQUENCE [LARGE SCALE GENOMIC DNA]</scope>
    <source>
        <strain evidence="9">SD108</strain>
    </source>
</reference>
<keyword evidence="5 6" id="KW-0472">Membrane</keyword>
<proteinExistence type="inferred from homology"/>
<dbReference type="RefSeq" id="XP_029323211.1">
    <property type="nucleotide sequence ID" value="XM_029467351.1"/>
</dbReference>
<dbReference type="InterPro" id="IPR016635">
    <property type="entry name" value="AP_complex_ssu"/>
</dbReference>
<keyword evidence="4 6" id="KW-0653">Protein transport</keyword>
<dbReference type="Pfam" id="PF01217">
    <property type="entry name" value="Clat_adaptor_s"/>
    <property type="match status" value="1"/>
</dbReference>
<dbReference type="KEGG" id="pkz:C5L36_0D04610"/>
<dbReference type="EMBL" id="NHMM01000003">
    <property type="protein sequence ID" value="OUT22699.1"/>
    <property type="molecule type" value="Genomic_DNA"/>
</dbReference>
<comment type="subcellular location">
    <subcellularLocation>
        <location evidence="1">Endomembrane system</location>
    </subcellularLocation>
</comment>
<dbReference type="Proteomes" id="UP000029867">
    <property type="component" value="Unassembled WGS sequence"/>
</dbReference>
<reference evidence="10 12" key="3">
    <citation type="submission" date="2017-05" db="EMBL/GenBank/DDBJ databases">
        <title>The Genome Sequence of Candida krusei Ckrusei653.</title>
        <authorList>
            <person name="Cuomo C."/>
            <person name="Forche A."/>
            <person name="Young S."/>
            <person name="Abouelleil A."/>
            <person name="Cao P."/>
            <person name="Chapman S."/>
            <person name="Cusick C."/>
            <person name="Shea T."/>
            <person name="Nusbaum C."/>
            <person name="Birren B."/>
        </authorList>
    </citation>
    <scope>NUCLEOTIDE SEQUENCE [LARGE SCALE GENOMIC DNA]</scope>
    <source>
        <strain evidence="10 12">Ckrusei653</strain>
    </source>
</reference>
<evidence type="ECO:0000256" key="1">
    <source>
        <dbReference type="ARBA" id="ARBA00004308"/>
    </source>
</evidence>
<evidence type="ECO:0000313" key="11">
    <source>
        <dbReference type="Proteomes" id="UP000029867"/>
    </source>
</evidence>
<dbReference type="VEuPathDB" id="FungiDB:C5L36_0D04610"/>
<dbReference type="GO" id="GO:0006886">
    <property type="term" value="P:intracellular protein transport"/>
    <property type="evidence" value="ECO:0007669"/>
    <property type="project" value="UniProtKB-UniRule"/>
</dbReference>
<comment type="similarity">
    <text evidence="2 6">Belongs to the adaptor complexes small subunit family.</text>
</comment>
<dbReference type="PANTHER" id="PTHR11753">
    <property type="entry name" value="ADAPTOR COMPLEXES SMALL SUBUNIT FAMILY"/>
    <property type="match status" value="1"/>
</dbReference>
<reference evidence="8 13" key="4">
    <citation type="submission" date="2018-06" db="EMBL/GenBank/DDBJ databases">
        <title>Population genomics shows no distinction between pathogenic Candida krusei and environmental Pichia kudriavzevii: One species, four names.</title>
        <authorList>
            <person name="Douglass A.P."/>
            <person name="Offei B."/>
            <person name="Braun-Galleani S."/>
            <person name="Coughlan A.Y."/>
            <person name="Martos A."/>
            <person name="Ortiz-Merino R.A."/>
            <person name="Byrne K.P."/>
            <person name="Wolfe K.H."/>
        </authorList>
    </citation>
    <scope>NUCLEOTIDE SEQUENCE [LARGE SCALE GENOMIC DNA]</scope>
    <source>
        <strain evidence="8 13">CBS573</strain>
    </source>
</reference>
<dbReference type="InterPro" id="IPR011012">
    <property type="entry name" value="Longin-like_dom_sf"/>
</dbReference>
<gene>
    <name evidence="8" type="ORF">C5L36_0D04610</name>
    <name evidence="10" type="ORF">CAS74_002444</name>
    <name evidence="9" type="ORF">JL09_g4095</name>
</gene>
<protein>
    <recommendedName>
        <fullName evidence="6">AP complex subunit sigma</fullName>
    </recommendedName>
</protein>
<dbReference type="AlphaFoldDB" id="A0A099NVZ5"/>
<evidence type="ECO:0000256" key="4">
    <source>
        <dbReference type="ARBA" id="ARBA00022927"/>
    </source>
</evidence>
<evidence type="ECO:0000256" key="3">
    <source>
        <dbReference type="ARBA" id="ARBA00022448"/>
    </source>
</evidence>
<dbReference type="EMBL" id="JQFK01000054">
    <property type="protein sequence ID" value="KGK36775.1"/>
    <property type="molecule type" value="Genomic_DNA"/>
</dbReference>
<dbReference type="eggNOG" id="KOG0935">
    <property type="taxonomic scope" value="Eukaryota"/>
</dbReference>
<reference evidence="11" key="1">
    <citation type="journal article" date="2014" name="Microb. Cell Fact.">
        <title>Exploiting Issatchenkia orientalis SD108 for succinic acid production.</title>
        <authorList>
            <person name="Xiao H."/>
            <person name="Shao Z."/>
            <person name="Jiang Y."/>
            <person name="Dole S."/>
            <person name="Zhao H."/>
        </authorList>
    </citation>
    <scope>NUCLEOTIDE SEQUENCE [LARGE SCALE GENOMIC DNA]</scope>
    <source>
        <strain evidence="11">SD108</strain>
    </source>
</reference>
<evidence type="ECO:0000313" key="12">
    <source>
        <dbReference type="Proteomes" id="UP000195871"/>
    </source>
</evidence>
<evidence type="ECO:0000313" key="9">
    <source>
        <dbReference type="EMBL" id="KGK36775.1"/>
    </source>
</evidence>
<dbReference type="EMBL" id="CP028776">
    <property type="protein sequence ID" value="AWU77734.1"/>
    <property type="molecule type" value="Genomic_DNA"/>
</dbReference>
<dbReference type="Proteomes" id="UP000195871">
    <property type="component" value="Unassembled WGS sequence"/>
</dbReference>
<name>A0A099NVZ5_PICKU</name>
<evidence type="ECO:0000313" key="10">
    <source>
        <dbReference type="EMBL" id="OUT22699.1"/>
    </source>
</evidence>
<dbReference type="HOGENOM" id="CLU_061221_3_1_1"/>
<evidence type="ECO:0000313" key="13">
    <source>
        <dbReference type="Proteomes" id="UP000249293"/>
    </source>
</evidence>
<dbReference type="InterPro" id="IPR022775">
    <property type="entry name" value="AP_mu_sigma_su"/>
</dbReference>
<dbReference type="SUPFAM" id="SSF64356">
    <property type="entry name" value="SNARE-like"/>
    <property type="match status" value="1"/>
</dbReference>
<evidence type="ECO:0000256" key="6">
    <source>
        <dbReference type="PIRNR" id="PIRNR015588"/>
    </source>
</evidence>
<dbReference type="GeneID" id="40385563"/>
<organism evidence="9 11">
    <name type="scientific">Pichia kudriavzevii</name>
    <name type="common">Yeast</name>
    <name type="synonym">Issatchenkia orientalis</name>
    <dbReference type="NCBI Taxonomy" id="4909"/>
    <lineage>
        <taxon>Eukaryota</taxon>
        <taxon>Fungi</taxon>
        <taxon>Dikarya</taxon>
        <taxon>Ascomycota</taxon>
        <taxon>Saccharomycotina</taxon>
        <taxon>Pichiomycetes</taxon>
        <taxon>Pichiales</taxon>
        <taxon>Pichiaceae</taxon>
        <taxon>Pichia</taxon>
    </lineage>
</organism>